<evidence type="ECO:0000256" key="7">
    <source>
        <dbReference type="ARBA" id="ARBA00038878"/>
    </source>
</evidence>
<keyword evidence="2" id="KW-0285">Flavoprotein</keyword>
<proteinExistence type="inferred from homology"/>
<evidence type="ECO:0000313" key="10">
    <source>
        <dbReference type="EMBL" id="CDO53299.1"/>
    </source>
</evidence>
<evidence type="ECO:0000313" key="11">
    <source>
        <dbReference type="Proteomes" id="UP000242525"/>
    </source>
</evidence>
<keyword evidence="4" id="KW-0560">Oxidoreductase</keyword>
<dbReference type="PANTHER" id="PTHR43104:SF4">
    <property type="entry name" value="L-2-HYDROXYGLUTARATE DEHYDROGENASE, MITOCHONDRIAL"/>
    <property type="match status" value="1"/>
</dbReference>
<accession>A0A0J9X837</accession>
<dbReference type="EC" id="1.1.99.2" evidence="7"/>
<dbReference type="STRING" id="1173061.A0A0J9X837"/>
<dbReference type="GO" id="GO:0047545">
    <property type="term" value="F:(S)-2-hydroxyglutarate dehydrogenase activity"/>
    <property type="evidence" value="ECO:0007669"/>
    <property type="project" value="UniProtKB-EC"/>
</dbReference>
<name>A0A0J9X837_GEOCN</name>
<dbReference type="PANTHER" id="PTHR43104">
    <property type="entry name" value="L-2-HYDROXYGLUTARATE DEHYDROGENASE, MITOCHONDRIAL"/>
    <property type="match status" value="1"/>
</dbReference>
<keyword evidence="11" id="KW-1185">Reference proteome</keyword>
<evidence type="ECO:0000259" key="9">
    <source>
        <dbReference type="Pfam" id="PF01266"/>
    </source>
</evidence>
<evidence type="ECO:0000256" key="8">
    <source>
        <dbReference type="ARBA" id="ARBA00041137"/>
    </source>
</evidence>
<evidence type="ECO:0000256" key="4">
    <source>
        <dbReference type="ARBA" id="ARBA00023002"/>
    </source>
</evidence>
<comment type="caution">
    <text evidence="10">The sequence shown here is derived from an EMBL/GenBank/DDBJ whole genome shotgun (WGS) entry which is preliminary data.</text>
</comment>
<keyword evidence="3" id="KW-0274">FAD</keyword>
<dbReference type="OrthoDB" id="498204at2759"/>
<dbReference type="InterPro" id="IPR006076">
    <property type="entry name" value="FAD-dep_OxRdtase"/>
</dbReference>
<reference evidence="10" key="1">
    <citation type="submission" date="2014-03" db="EMBL/GenBank/DDBJ databases">
        <authorList>
            <person name="Casaregola S."/>
        </authorList>
    </citation>
    <scope>NUCLEOTIDE SEQUENCE [LARGE SCALE GENOMIC DNA]</scope>
    <source>
        <strain evidence="10">CLIB 918</strain>
    </source>
</reference>
<evidence type="ECO:0000256" key="5">
    <source>
        <dbReference type="ARBA" id="ARBA00036066"/>
    </source>
</evidence>
<dbReference type="AlphaFoldDB" id="A0A0J9X837"/>
<comment type="similarity">
    <text evidence="6">Belongs to the L2HGDH family.</text>
</comment>
<evidence type="ECO:0000256" key="6">
    <source>
        <dbReference type="ARBA" id="ARBA00037941"/>
    </source>
</evidence>
<comment type="catalytic activity">
    <reaction evidence="5">
        <text>(S)-2-hydroxyglutarate + A = 2-oxoglutarate + AH2</text>
        <dbReference type="Rhea" id="RHEA:21252"/>
        <dbReference type="ChEBI" id="CHEBI:13193"/>
        <dbReference type="ChEBI" id="CHEBI:16782"/>
        <dbReference type="ChEBI" id="CHEBI:16810"/>
        <dbReference type="ChEBI" id="CHEBI:17499"/>
        <dbReference type="EC" id="1.1.99.2"/>
    </reaction>
</comment>
<evidence type="ECO:0000256" key="3">
    <source>
        <dbReference type="ARBA" id="ARBA00022827"/>
    </source>
</evidence>
<comment type="cofactor">
    <cofactor evidence="1">
        <name>FAD</name>
        <dbReference type="ChEBI" id="CHEBI:57692"/>
    </cofactor>
</comment>
<feature type="domain" description="FAD dependent oxidoreductase" evidence="9">
    <location>
        <begin position="33"/>
        <end position="397"/>
    </location>
</feature>
<dbReference type="EMBL" id="CCBN010000004">
    <property type="protein sequence ID" value="CDO53299.1"/>
    <property type="molecule type" value="Genomic_DNA"/>
</dbReference>
<evidence type="ECO:0000256" key="1">
    <source>
        <dbReference type="ARBA" id="ARBA00001974"/>
    </source>
</evidence>
<organism evidence="10 11">
    <name type="scientific">Geotrichum candidum</name>
    <name type="common">Oospora lactis</name>
    <name type="synonym">Dipodascus geotrichum</name>
    <dbReference type="NCBI Taxonomy" id="1173061"/>
    <lineage>
        <taxon>Eukaryota</taxon>
        <taxon>Fungi</taxon>
        <taxon>Dikarya</taxon>
        <taxon>Ascomycota</taxon>
        <taxon>Saccharomycotina</taxon>
        <taxon>Dipodascomycetes</taxon>
        <taxon>Dipodascales</taxon>
        <taxon>Dipodascaceae</taxon>
        <taxon>Geotrichum</taxon>
    </lineage>
</organism>
<dbReference type="InterPro" id="IPR036188">
    <property type="entry name" value="FAD/NAD-bd_sf"/>
</dbReference>
<dbReference type="SUPFAM" id="SSF51905">
    <property type="entry name" value="FAD/NAD(P)-binding domain"/>
    <property type="match status" value="1"/>
</dbReference>
<dbReference type="Pfam" id="PF01266">
    <property type="entry name" value="DAO"/>
    <property type="match status" value="1"/>
</dbReference>
<sequence>MLRSIVKLASNPRSSFVKRFSTSPAAQADYSHVVIGGGVVGTAIAAQIAADASKNNVASSVLLLERNDLLGSETSARNSGVIHAGLYYAQDSLRERLCIKGKNMLYELAKTNPIDLQKCGKWVVAQDAKQEEYLAGILAKGKRLDIPLEFVPLDKARELEPAVRANAAVLNSPSTGIVDPHSVVSYSESQIQKYDGDIALNSAVVGLEYNKEFKTYTIHVKPADGEIFTIEAENVINSAGHFSTNISNMLLPKERHLKAYFAKGNYFAYQSSTPKVSRLIYPCPSDYASLGTHLTIDLGGQIKFGPDIEWVDSADDLEVNSKNLPKAIEAVDQYMIGLDHSALVPDFAGIRPKIVSDGTKFQDFVIREEEGFPGFVNLLNIESPGLTSSLAIGEYVSNIYNGKSNN</sequence>
<dbReference type="Proteomes" id="UP000242525">
    <property type="component" value="Unassembled WGS sequence"/>
</dbReference>
<evidence type="ECO:0000256" key="2">
    <source>
        <dbReference type="ARBA" id="ARBA00022630"/>
    </source>
</evidence>
<protein>
    <recommendedName>
        <fullName evidence="8">L-2-hydroxyglutarate dehydrogenase, mitochondrial</fullName>
        <ecNumber evidence="7">1.1.99.2</ecNumber>
    </recommendedName>
</protein>
<dbReference type="Gene3D" id="3.50.50.60">
    <property type="entry name" value="FAD/NAD(P)-binding domain"/>
    <property type="match status" value="1"/>
</dbReference>
<dbReference type="Gene3D" id="3.30.9.10">
    <property type="entry name" value="D-Amino Acid Oxidase, subunit A, domain 2"/>
    <property type="match status" value="1"/>
</dbReference>
<gene>
    <name evidence="10" type="ORF">BN980_GECA04s07457g</name>
</gene>